<dbReference type="AlphaFoldDB" id="A0A5C6ER08"/>
<organism evidence="2 3">
    <name type="scientific">Rubripirellula reticaptiva</name>
    <dbReference type="NCBI Taxonomy" id="2528013"/>
    <lineage>
        <taxon>Bacteria</taxon>
        <taxon>Pseudomonadati</taxon>
        <taxon>Planctomycetota</taxon>
        <taxon>Planctomycetia</taxon>
        <taxon>Pirellulales</taxon>
        <taxon>Pirellulaceae</taxon>
        <taxon>Rubripirellula</taxon>
    </lineage>
</organism>
<dbReference type="EMBL" id="SJPX01000003">
    <property type="protein sequence ID" value="TWU51482.1"/>
    <property type="molecule type" value="Genomic_DNA"/>
</dbReference>
<keyword evidence="1" id="KW-1133">Transmembrane helix</keyword>
<keyword evidence="1" id="KW-0472">Membrane</keyword>
<name>A0A5C6ER08_9BACT</name>
<protein>
    <submittedName>
        <fullName evidence="2">Uncharacterized protein</fullName>
    </submittedName>
</protein>
<evidence type="ECO:0000313" key="3">
    <source>
        <dbReference type="Proteomes" id="UP000317977"/>
    </source>
</evidence>
<keyword evidence="1" id="KW-0812">Transmembrane</keyword>
<feature type="transmembrane region" description="Helical" evidence="1">
    <location>
        <begin position="28"/>
        <end position="53"/>
    </location>
</feature>
<evidence type="ECO:0000313" key="2">
    <source>
        <dbReference type="EMBL" id="TWU51482.1"/>
    </source>
</evidence>
<dbReference type="Proteomes" id="UP000317977">
    <property type="component" value="Unassembled WGS sequence"/>
</dbReference>
<proteinExistence type="predicted"/>
<comment type="caution">
    <text evidence="2">The sequence shown here is derived from an EMBL/GenBank/DDBJ whole genome shotgun (WGS) entry which is preliminary data.</text>
</comment>
<reference evidence="2 3" key="1">
    <citation type="submission" date="2019-02" db="EMBL/GenBank/DDBJ databases">
        <title>Deep-cultivation of Planctomycetes and their phenomic and genomic characterization uncovers novel biology.</title>
        <authorList>
            <person name="Wiegand S."/>
            <person name="Jogler M."/>
            <person name="Boedeker C."/>
            <person name="Pinto D."/>
            <person name="Vollmers J."/>
            <person name="Rivas-Marin E."/>
            <person name="Kohn T."/>
            <person name="Peeters S.H."/>
            <person name="Heuer A."/>
            <person name="Rast P."/>
            <person name="Oberbeckmann S."/>
            <person name="Bunk B."/>
            <person name="Jeske O."/>
            <person name="Meyerdierks A."/>
            <person name="Storesund J.E."/>
            <person name="Kallscheuer N."/>
            <person name="Luecker S."/>
            <person name="Lage O.M."/>
            <person name="Pohl T."/>
            <person name="Merkel B.J."/>
            <person name="Hornburger P."/>
            <person name="Mueller R.-W."/>
            <person name="Bruemmer F."/>
            <person name="Labrenz M."/>
            <person name="Spormann A.M."/>
            <person name="Op Den Camp H."/>
            <person name="Overmann J."/>
            <person name="Amann R."/>
            <person name="Jetten M.S.M."/>
            <person name="Mascher T."/>
            <person name="Medema M.H."/>
            <person name="Devos D.P."/>
            <person name="Kaster A.-K."/>
            <person name="Ovreas L."/>
            <person name="Rohde M."/>
            <person name="Galperin M.Y."/>
            <person name="Jogler C."/>
        </authorList>
    </citation>
    <scope>NUCLEOTIDE SEQUENCE [LARGE SCALE GENOMIC DNA]</scope>
    <source>
        <strain evidence="2 3">Poly59</strain>
    </source>
</reference>
<gene>
    <name evidence="2" type="ORF">Poly59_30740</name>
</gene>
<keyword evidence="3" id="KW-1185">Reference proteome</keyword>
<evidence type="ECO:0000256" key="1">
    <source>
        <dbReference type="SAM" id="Phobius"/>
    </source>
</evidence>
<sequence>MVGVSVCLHGNSRHPLNRTVPLQLIMKSIAWTVATALLVLIVASLVGVVGFHYPNVIENEPLNDPIKVLRVEGNHLHLADSRIIEIQNASDEALTKAIAESDFLVDVEGSGSLVTVHARQDGWVCGTPWAQPIRIPLFADTVYRNRRDLIAIGEFVGSN</sequence>
<accession>A0A5C6ER08</accession>